<dbReference type="EMBL" id="CP028901">
    <property type="protein sequence ID" value="AWB34390.1"/>
    <property type="molecule type" value="Genomic_DNA"/>
</dbReference>
<feature type="domain" description="Pyrroline-5-carboxylate reductase catalytic N-terminal" evidence="1">
    <location>
        <begin position="8"/>
        <end position="94"/>
    </location>
</feature>
<evidence type="ECO:0000259" key="1">
    <source>
        <dbReference type="Pfam" id="PF03807"/>
    </source>
</evidence>
<evidence type="ECO:0000313" key="3">
    <source>
        <dbReference type="Proteomes" id="UP000244571"/>
    </source>
</evidence>
<dbReference type="Proteomes" id="UP000244571">
    <property type="component" value="Chromosome"/>
</dbReference>
<accession>A0A2R4XKR2</accession>
<dbReference type="KEGG" id="boz:DBV39_12510"/>
<proteinExistence type="predicted"/>
<dbReference type="SUPFAM" id="SSF51735">
    <property type="entry name" value="NAD(P)-binding Rossmann-fold domains"/>
    <property type="match status" value="1"/>
</dbReference>
<dbReference type="InterPro" id="IPR028939">
    <property type="entry name" value="P5C_Rdtase_cat_N"/>
</dbReference>
<dbReference type="PANTHER" id="PTHR40459:SF1">
    <property type="entry name" value="CONSERVED HYPOTHETICAL ALANINE AND LEUCINE RICH PROTEIN"/>
    <property type="match status" value="1"/>
</dbReference>
<dbReference type="AlphaFoldDB" id="A0A2R4XKR2"/>
<dbReference type="OrthoDB" id="8650434at2"/>
<name>A0A2R4XKR2_9BURK</name>
<dbReference type="Gene3D" id="3.40.50.720">
    <property type="entry name" value="NAD(P)-binding Rossmann-like Domain"/>
    <property type="match status" value="1"/>
</dbReference>
<organism evidence="2 3">
    <name type="scientific">Orrella marina</name>
    <dbReference type="NCBI Taxonomy" id="2163011"/>
    <lineage>
        <taxon>Bacteria</taxon>
        <taxon>Pseudomonadati</taxon>
        <taxon>Pseudomonadota</taxon>
        <taxon>Betaproteobacteria</taxon>
        <taxon>Burkholderiales</taxon>
        <taxon>Alcaligenaceae</taxon>
        <taxon>Orrella</taxon>
    </lineage>
</organism>
<keyword evidence="3" id="KW-1185">Reference proteome</keyword>
<evidence type="ECO:0000313" key="2">
    <source>
        <dbReference type="EMBL" id="AWB34390.1"/>
    </source>
</evidence>
<dbReference type="PANTHER" id="PTHR40459">
    <property type="entry name" value="CONSERVED HYPOTHETICAL ALANINE AND LEUCINE RICH PROTEIN"/>
    <property type="match status" value="1"/>
</dbReference>
<sequence>MTRIDHLQIGFIGAGRLAKALARLCSIRGLSVSAIGSRSAVHAKELAALLSGCVSMSAQHVADTCDLIFITTPDHAIKATADSITWRPGTFVVHCSGATEVEALHKAATDGAFIGGFHPLQSFADPDAAIQSLSGCTITVEARESRLNETLVTIAELLDCKVNRLPRGLALFIMLPLDMLRSL</sequence>
<gene>
    <name evidence="2" type="ORF">DBV39_12510</name>
</gene>
<dbReference type="InterPro" id="IPR036291">
    <property type="entry name" value="NAD(P)-bd_dom_sf"/>
</dbReference>
<protein>
    <recommendedName>
        <fullName evidence="1">Pyrroline-5-carboxylate reductase catalytic N-terminal domain-containing protein</fullName>
    </recommendedName>
</protein>
<reference evidence="2 3" key="1">
    <citation type="submission" date="2018-04" db="EMBL/GenBank/DDBJ databases">
        <title>Bordetella sp. HZ20 isolated from seawater.</title>
        <authorList>
            <person name="Sun C."/>
        </authorList>
    </citation>
    <scope>NUCLEOTIDE SEQUENCE [LARGE SCALE GENOMIC DNA]</scope>
    <source>
        <strain evidence="2 3">HZ20</strain>
    </source>
</reference>
<dbReference type="Pfam" id="PF03807">
    <property type="entry name" value="F420_oxidored"/>
    <property type="match status" value="1"/>
</dbReference>
<dbReference type="RefSeq" id="WP_108621806.1">
    <property type="nucleotide sequence ID" value="NZ_CP028901.1"/>
</dbReference>